<evidence type="ECO:0000313" key="3">
    <source>
        <dbReference type="EMBL" id="JAS82104.1"/>
    </source>
</evidence>
<accession>A0A1B6I598</accession>
<sequence>MWCDFQDSQSMGLQGTTCKRKLECDSASPSKMSRVDDWMSDQYLPSGNARYQYYSGYSSPAPSEERPTTCYQPQQTIRRDENGKSYLELGSYSTNSGKCCEGRTNWCARGPSCYRQRRLAVLNISMCKLGRYRQYSDPSLHRSVLICNTLRLIEREMEQEGYFSASQSHAPAAEPTHQQFPEVPHPYEPPRVATPFPSAADDSLSINWGSVLSLSSQSDLDPLNNNDSDPELEDFLPSWKVTPDDIMRRSSDSSELDSIMHVLVGT</sequence>
<proteinExistence type="predicted"/>
<dbReference type="PROSITE" id="PS51053">
    <property type="entry name" value="SERTA"/>
    <property type="match status" value="1"/>
</dbReference>
<dbReference type="Pfam" id="PF06031">
    <property type="entry name" value="SERTA"/>
    <property type="match status" value="1"/>
</dbReference>
<dbReference type="EMBL" id="GECU01025602">
    <property type="protein sequence ID" value="JAS82104.1"/>
    <property type="molecule type" value="Transcribed_RNA"/>
</dbReference>
<dbReference type="InterPro" id="IPR009263">
    <property type="entry name" value="SERTA_dom"/>
</dbReference>
<dbReference type="InterPro" id="IPR052262">
    <property type="entry name" value="E2F-SERTA_domain_protein"/>
</dbReference>
<gene>
    <name evidence="3" type="ORF">g.16322</name>
</gene>
<feature type="domain" description="SERTA" evidence="2">
    <location>
        <begin position="114"/>
        <end position="161"/>
    </location>
</feature>
<dbReference type="AlphaFoldDB" id="A0A1B6I598"/>
<dbReference type="PANTHER" id="PTHR16277">
    <property type="entry name" value="CELL DIVISION CYCLE ASSOCIATED PROTEIN 4/SERTA DOMAIN-CONTAINING PROTEIN 2"/>
    <property type="match status" value="1"/>
</dbReference>
<name>A0A1B6I598_9HEMI</name>
<dbReference type="PANTHER" id="PTHR16277:SF7">
    <property type="entry name" value="RE12330P"/>
    <property type="match status" value="1"/>
</dbReference>
<feature type="region of interest" description="Disordered" evidence="1">
    <location>
        <begin position="165"/>
        <end position="184"/>
    </location>
</feature>
<organism evidence="3">
    <name type="scientific">Homalodisca liturata</name>
    <dbReference type="NCBI Taxonomy" id="320908"/>
    <lineage>
        <taxon>Eukaryota</taxon>
        <taxon>Metazoa</taxon>
        <taxon>Ecdysozoa</taxon>
        <taxon>Arthropoda</taxon>
        <taxon>Hexapoda</taxon>
        <taxon>Insecta</taxon>
        <taxon>Pterygota</taxon>
        <taxon>Neoptera</taxon>
        <taxon>Paraneoptera</taxon>
        <taxon>Hemiptera</taxon>
        <taxon>Auchenorrhyncha</taxon>
        <taxon>Membracoidea</taxon>
        <taxon>Cicadellidae</taxon>
        <taxon>Cicadellinae</taxon>
        <taxon>Proconiini</taxon>
        <taxon>Homalodisca</taxon>
    </lineage>
</organism>
<dbReference type="GO" id="GO:0005634">
    <property type="term" value="C:nucleus"/>
    <property type="evidence" value="ECO:0007669"/>
    <property type="project" value="TreeGrafter"/>
</dbReference>
<reference evidence="3" key="1">
    <citation type="submission" date="2015-11" db="EMBL/GenBank/DDBJ databases">
        <title>De novo transcriptome assembly of four potential Pierce s Disease insect vectors from Arizona vineyards.</title>
        <authorList>
            <person name="Tassone E.E."/>
        </authorList>
    </citation>
    <scope>NUCLEOTIDE SEQUENCE</scope>
</reference>
<evidence type="ECO:0000259" key="2">
    <source>
        <dbReference type="PROSITE" id="PS51053"/>
    </source>
</evidence>
<protein>
    <recommendedName>
        <fullName evidence="2">SERTA domain-containing protein</fullName>
    </recommendedName>
</protein>
<evidence type="ECO:0000256" key="1">
    <source>
        <dbReference type="SAM" id="MobiDB-lite"/>
    </source>
</evidence>